<gene>
    <name evidence="8" type="ORF">ILUMI_08199</name>
</gene>
<dbReference type="PANTHER" id="PTHR11732">
    <property type="entry name" value="ALDO/KETO REDUCTASE"/>
    <property type="match status" value="1"/>
</dbReference>
<sequence length="318" mass="36425">MAPFKIPKITLNNKLSIPVLGLGTWKAKSKEVIKAVTTAIDLGYRHIDCALVYENEPDVGKAIQSKIKDKVIGRNDLFITGKLWNTFHRPDLVEDAIKTSLCNLKLDYLDLYLIHWPMAYREGHGLFPMFRNKALHSHVHYNATWKAMEELVRKGYTKSIGVSNFNVKQLDDVLRCACIKPVTNQVECHPYLNQERLLNYCKANQIILTAYSPLGSPDRPWANTNDPILLEDKKILCMAKRFSKTPAQILLRYQIDRGNVVIPKSVTPSRIKENMEIFDFSFTCKEIQQLNALNCGRRYVALAGDSNHPHYPFTECFN</sequence>
<dbReference type="PROSITE" id="PS00063">
    <property type="entry name" value="ALDOKETO_REDUCTASE_3"/>
    <property type="match status" value="1"/>
</dbReference>
<protein>
    <recommendedName>
        <fullName evidence="7">NADP-dependent oxidoreductase domain-containing protein</fullName>
    </recommendedName>
</protein>
<dbReference type="PRINTS" id="PR00069">
    <property type="entry name" value="ALDKETRDTASE"/>
</dbReference>
<evidence type="ECO:0000313" key="8">
    <source>
        <dbReference type="EMBL" id="KAF2897978.1"/>
    </source>
</evidence>
<keyword evidence="9" id="KW-1185">Reference proteome</keyword>
<keyword evidence="2" id="KW-0521">NADP</keyword>
<organism evidence="8 9">
    <name type="scientific">Ignelater luminosus</name>
    <name type="common">Cucubano</name>
    <name type="synonym">Pyrophorus luminosus</name>
    <dbReference type="NCBI Taxonomy" id="2038154"/>
    <lineage>
        <taxon>Eukaryota</taxon>
        <taxon>Metazoa</taxon>
        <taxon>Ecdysozoa</taxon>
        <taxon>Arthropoda</taxon>
        <taxon>Hexapoda</taxon>
        <taxon>Insecta</taxon>
        <taxon>Pterygota</taxon>
        <taxon>Neoptera</taxon>
        <taxon>Endopterygota</taxon>
        <taxon>Coleoptera</taxon>
        <taxon>Polyphaga</taxon>
        <taxon>Elateriformia</taxon>
        <taxon>Elateroidea</taxon>
        <taxon>Elateridae</taxon>
        <taxon>Agrypninae</taxon>
        <taxon>Pyrophorini</taxon>
        <taxon>Ignelater</taxon>
    </lineage>
</organism>
<dbReference type="Proteomes" id="UP000801492">
    <property type="component" value="Unassembled WGS sequence"/>
</dbReference>
<proteinExistence type="inferred from homology"/>
<dbReference type="GO" id="GO:0016491">
    <property type="term" value="F:oxidoreductase activity"/>
    <property type="evidence" value="ECO:0007669"/>
    <property type="project" value="UniProtKB-KW"/>
</dbReference>
<comment type="caution">
    <text evidence="8">The sequence shown here is derived from an EMBL/GenBank/DDBJ whole genome shotgun (WGS) entry which is preliminary data.</text>
</comment>
<comment type="similarity">
    <text evidence="1">Belongs to the aldo/keto reductase family.</text>
</comment>
<evidence type="ECO:0000256" key="2">
    <source>
        <dbReference type="ARBA" id="ARBA00022857"/>
    </source>
</evidence>
<feature type="binding site" evidence="5">
    <location>
        <position position="115"/>
    </location>
    <ligand>
        <name>substrate</name>
    </ligand>
</feature>
<dbReference type="Gene3D" id="3.20.20.100">
    <property type="entry name" value="NADP-dependent oxidoreductase domain"/>
    <property type="match status" value="1"/>
</dbReference>
<evidence type="ECO:0000259" key="7">
    <source>
        <dbReference type="Pfam" id="PF00248"/>
    </source>
</evidence>
<evidence type="ECO:0000256" key="5">
    <source>
        <dbReference type="PIRSR" id="PIRSR000097-2"/>
    </source>
</evidence>
<reference evidence="8" key="1">
    <citation type="submission" date="2019-08" db="EMBL/GenBank/DDBJ databases">
        <title>The genome of the North American firefly Photinus pyralis.</title>
        <authorList>
            <consortium name="Photinus pyralis genome working group"/>
            <person name="Fallon T.R."/>
            <person name="Sander Lower S.E."/>
            <person name="Weng J.-K."/>
        </authorList>
    </citation>
    <scope>NUCLEOTIDE SEQUENCE</scope>
    <source>
        <strain evidence="8">TRF0915ILg1</strain>
        <tissue evidence="8">Whole body</tissue>
    </source>
</reference>
<name>A0A8K0D7B5_IGNLU</name>
<dbReference type="FunFam" id="3.20.20.100:FF:000006">
    <property type="entry name" value="Aldo-keto reductase family 1 member A1"/>
    <property type="match status" value="1"/>
</dbReference>
<feature type="active site" description="Proton donor" evidence="4">
    <location>
        <position position="53"/>
    </location>
</feature>
<dbReference type="PROSITE" id="PS00798">
    <property type="entry name" value="ALDOKETO_REDUCTASE_1"/>
    <property type="match status" value="1"/>
</dbReference>
<dbReference type="EMBL" id="VTPC01003824">
    <property type="protein sequence ID" value="KAF2897978.1"/>
    <property type="molecule type" value="Genomic_DNA"/>
</dbReference>
<evidence type="ECO:0000256" key="3">
    <source>
        <dbReference type="ARBA" id="ARBA00023002"/>
    </source>
</evidence>
<evidence type="ECO:0000256" key="4">
    <source>
        <dbReference type="PIRSR" id="PIRSR000097-1"/>
    </source>
</evidence>
<dbReference type="InterPro" id="IPR020471">
    <property type="entry name" value="AKR"/>
</dbReference>
<feature type="domain" description="NADP-dependent oxidoreductase" evidence="7">
    <location>
        <begin position="20"/>
        <end position="294"/>
    </location>
</feature>
<dbReference type="SUPFAM" id="SSF51430">
    <property type="entry name" value="NAD(P)-linked oxidoreductase"/>
    <property type="match status" value="1"/>
</dbReference>
<dbReference type="InterPro" id="IPR018170">
    <property type="entry name" value="Aldo/ket_reductase_CS"/>
</dbReference>
<evidence type="ECO:0000256" key="1">
    <source>
        <dbReference type="ARBA" id="ARBA00007905"/>
    </source>
</evidence>
<dbReference type="OrthoDB" id="416253at2759"/>
<dbReference type="PROSITE" id="PS00062">
    <property type="entry name" value="ALDOKETO_REDUCTASE_2"/>
    <property type="match status" value="1"/>
</dbReference>
<feature type="site" description="Lowers pKa of active site Tyr" evidence="6">
    <location>
        <position position="82"/>
    </location>
</feature>
<keyword evidence="3" id="KW-0560">Oxidoreductase</keyword>
<accession>A0A8K0D7B5</accession>
<dbReference type="AlphaFoldDB" id="A0A8K0D7B5"/>
<dbReference type="PIRSF" id="PIRSF000097">
    <property type="entry name" value="AKR"/>
    <property type="match status" value="1"/>
</dbReference>
<dbReference type="InterPro" id="IPR023210">
    <property type="entry name" value="NADP_OxRdtase_dom"/>
</dbReference>
<dbReference type="Pfam" id="PF00248">
    <property type="entry name" value="Aldo_ket_red"/>
    <property type="match status" value="1"/>
</dbReference>
<evidence type="ECO:0000256" key="6">
    <source>
        <dbReference type="PIRSR" id="PIRSR000097-3"/>
    </source>
</evidence>
<evidence type="ECO:0000313" key="9">
    <source>
        <dbReference type="Proteomes" id="UP000801492"/>
    </source>
</evidence>
<dbReference type="InterPro" id="IPR036812">
    <property type="entry name" value="NAD(P)_OxRdtase_dom_sf"/>
</dbReference>